<accession>A0ABP2AQ19</accession>
<feature type="region of interest" description="Disordered" evidence="5">
    <location>
        <begin position="230"/>
        <end position="320"/>
    </location>
</feature>
<evidence type="ECO:0000256" key="4">
    <source>
        <dbReference type="ARBA" id="ARBA00022807"/>
    </source>
</evidence>
<dbReference type="InterPro" id="IPR003646">
    <property type="entry name" value="SH3-like_bac-type"/>
</dbReference>
<dbReference type="Gene3D" id="3.90.1720.10">
    <property type="entry name" value="endopeptidase domain like (from Nostoc punctiforme)"/>
    <property type="match status" value="1"/>
</dbReference>
<evidence type="ECO:0000256" key="2">
    <source>
        <dbReference type="ARBA" id="ARBA00022670"/>
    </source>
</evidence>
<evidence type="ECO:0000313" key="8">
    <source>
        <dbReference type="EMBL" id="CUN61112.1"/>
    </source>
</evidence>
<feature type="domain" description="SH3b" evidence="6">
    <location>
        <begin position="139"/>
        <end position="202"/>
    </location>
</feature>
<dbReference type="PROSITE" id="PS51935">
    <property type="entry name" value="NLPC_P60"/>
    <property type="match status" value="1"/>
</dbReference>
<organism evidence="8 9">
    <name type="scientific">Sarcina ventriculi</name>
    <name type="common">Clostridium ventriculi</name>
    <dbReference type="NCBI Taxonomy" id="1267"/>
    <lineage>
        <taxon>Bacteria</taxon>
        <taxon>Bacillati</taxon>
        <taxon>Bacillota</taxon>
        <taxon>Clostridia</taxon>
        <taxon>Eubacteriales</taxon>
        <taxon>Clostridiaceae</taxon>
        <taxon>Sarcina</taxon>
    </lineage>
</organism>
<evidence type="ECO:0000259" key="7">
    <source>
        <dbReference type="PROSITE" id="PS51935"/>
    </source>
</evidence>
<feature type="compositionally biased region" description="Low complexity" evidence="5">
    <location>
        <begin position="292"/>
        <end position="320"/>
    </location>
</feature>
<evidence type="ECO:0000256" key="1">
    <source>
        <dbReference type="ARBA" id="ARBA00007074"/>
    </source>
</evidence>
<name>A0ABP2AQ19_SARVE</name>
<dbReference type="EC" id="3.4.-.-" evidence="8"/>
<protein>
    <submittedName>
        <fullName evidence="8">Probable endopeptidase p60</fullName>
        <ecNumber evidence="8">3.4.-.-</ecNumber>
    </submittedName>
</protein>
<comment type="caution">
    <text evidence="8">The sequence shown here is derived from an EMBL/GenBank/DDBJ whole genome shotgun (WGS) entry which is preliminary data.</text>
</comment>
<dbReference type="Gene3D" id="2.30.30.40">
    <property type="entry name" value="SH3 Domains"/>
    <property type="match status" value="1"/>
</dbReference>
<feature type="compositionally biased region" description="Low complexity" evidence="5">
    <location>
        <begin position="256"/>
        <end position="285"/>
    </location>
</feature>
<keyword evidence="2" id="KW-0645">Protease</keyword>
<evidence type="ECO:0000256" key="5">
    <source>
        <dbReference type="SAM" id="MobiDB-lite"/>
    </source>
</evidence>
<dbReference type="RefSeq" id="WP_055257548.1">
    <property type="nucleotide sequence ID" value="NZ_CABIXL010000002.1"/>
</dbReference>
<dbReference type="PROSITE" id="PS51781">
    <property type="entry name" value="SH3B"/>
    <property type="match status" value="1"/>
</dbReference>
<dbReference type="PANTHER" id="PTHR47053">
    <property type="entry name" value="MUREIN DD-ENDOPEPTIDASE MEPH-RELATED"/>
    <property type="match status" value="1"/>
</dbReference>
<dbReference type="Proteomes" id="UP000095488">
    <property type="component" value="Unassembled WGS sequence"/>
</dbReference>
<dbReference type="InterPro" id="IPR038765">
    <property type="entry name" value="Papain-like_cys_pep_sf"/>
</dbReference>
<dbReference type="GO" id="GO:0016787">
    <property type="term" value="F:hydrolase activity"/>
    <property type="evidence" value="ECO:0007669"/>
    <property type="project" value="UniProtKB-KW"/>
</dbReference>
<dbReference type="SMART" id="SM00287">
    <property type="entry name" value="SH3b"/>
    <property type="match status" value="1"/>
</dbReference>
<keyword evidence="4" id="KW-0788">Thiol protease</keyword>
<feature type="compositionally biased region" description="Polar residues" evidence="5">
    <location>
        <begin position="230"/>
        <end position="253"/>
    </location>
</feature>
<evidence type="ECO:0000259" key="6">
    <source>
        <dbReference type="PROSITE" id="PS51781"/>
    </source>
</evidence>
<dbReference type="InterPro" id="IPR051202">
    <property type="entry name" value="Peptidase_C40"/>
</dbReference>
<comment type="similarity">
    <text evidence="1">Belongs to the peptidase C40 family.</text>
</comment>
<proteinExistence type="inferred from homology"/>
<dbReference type="Pfam" id="PF08239">
    <property type="entry name" value="SH3_3"/>
    <property type="match status" value="1"/>
</dbReference>
<gene>
    <name evidence="8" type="primary">iap_2</name>
    <name evidence="8" type="ORF">ERS852473_00622</name>
</gene>
<dbReference type="SUPFAM" id="SSF54001">
    <property type="entry name" value="Cysteine proteinases"/>
    <property type="match status" value="1"/>
</dbReference>
<feature type="domain" description="NlpC/P60" evidence="7">
    <location>
        <begin position="319"/>
        <end position="440"/>
    </location>
</feature>
<evidence type="ECO:0000313" key="9">
    <source>
        <dbReference type="Proteomes" id="UP000095488"/>
    </source>
</evidence>
<dbReference type="InterPro" id="IPR000064">
    <property type="entry name" value="NLP_P60_dom"/>
</dbReference>
<dbReference type="PANTHER" id="PTHR47053:SF1">
    <property type="entry name" value="MUREIN DD-ENDOPEPTIDASE MEPH-RELATED"/>
    <property type="match status" value="1"/>
</dbReference>
<dbReference type="Pfam" id="PF00877">
    <property type="entry name" value="NLPC_P60"/>
    <property type="match status" value="1"/>
</dbReference>
<dbReference type="EMBL" id="CYZR01000002">
    <property type="protein sequence ID" value="CUN61112.1"/>
    <property type="molecule type" value="Genomic_DNA"/>
</dbReference>
<reference evidence="8 9" key="1">
    <citation type="submission" date="2015-09" db="EMBL/GenBank/DDBJ databases">
        <authorList>
            <consortium name="Pathogen Informatics"/>
            <person name="Wu L."/>
            <person name="Ma J."/>
        </authorList>
    </citation>
    <scope>NUCLEOTIDE SEQUENCE [LARGE SCALE GENOMIC DNA]</scope>
    <source>
        <strain evidence="8 9">2789STDY5834858</strain>
    </source>
</reference>
<sequence length="440" mass="46878">MKKVKMTAIILAASMTIGGYGVLGANYSSGIVSNVVLASGTDTAQTTTTPQVNNIKAQGIATNQGVISKESSLKLLNPQLGSVFSNVSVGEMATINNGNIDNGYYKVTIHETGDVGYLKSSDVQEIHNYPDSPLTSLNEDGSIVNVSYAVNVRQGAGLNTDVLTTLHNGKNVKVIGKQGQWYKVQVDGITGYIYQEYISINKTVNKDTHTSSLTNKTINNYASSLISKTVNKDASNSTSKTINKDTSNSANKTINKDTSNSTNKITNKDTNNSTNKTVNKDTSNSASKTINKDTSNSTNKITNKDTNNSTNKTINKDTSSSTGVTAQQVLAYAYQFEGYPYVWGGSSPSTGFDCSGFVQYVYAHFGINLPRTTFEQVNCGTPVSLNNIKPGDLVFEFGSSEGPNHVGIYIGNGQMIDAAGVGQGVTISKLYSVVAVRNVL</sequence>
<keyword evidence="3 8" id="KW-0378">Hydrolase</keyword>
<evidence type="ECO:0000256" key="3">
    <source>
        <dbReference type="ARBA" id="ARBA00022801"/>
    </source>
</evidence>
<keyword evidence="9" id="KW-1185">Reference proteome</keyword>